<dbReference type="PROSITE" id="PS50076">
    <property type="entry name" value="DNAJ_2"/>
    <property type="match status" value="1"/>
</dbReference>
<name>A0A5B8XYW8_9DELT</name>
<keyword evidence="4" id="KW-1185">Reference proteome</keyword>
<reference evidence="3 4" key="1">
    <citation type="submission" date="2019-08" db="EMBL/GenBank/DDBJ databases">
        <authorList>
            <person name="Liang Q."/>
        </authorList>
    </citation>
    <scope>NUCLEOTIDE SEQUENCE [LARGE SCALE GENOMIC DNA]</scope>
    <source>
        <strain evidence="3 4">V1718</strain>
    </source>
</reference>
<dbReference type="InterPro" id="IPR019734">
    <property type="entry name" value="TPR_rpt"/>
</dbReference>
<dbReference type="Proteomes" id="UP000321595">
    <property type="component" value="Chromosome"/>
</dbReference>
<dbReference type="PROSITE" id="PS50005">
    <property type="entry name" value="TPR"/>
    <property type="match status" value="1"/>
</dbReference>
<keyword evidence="1" id="KW-0802">TPR repeat</keyword>
<feature type="domain" description="J" evidence="2">
    <location>
        <begin position="141"/>
        <end position="216"/>
    </location>
</feature>
<dbReference type="KEGG" id="bbae:FRD01_23625"/>
<protein>
    <recommendedName>
        <fullName evidence="2">J domain-containing protein</fullName>
    </recommendedName>
</protein>
<dbReference type="InterPro" id="IPR036869">
    <property type="entry name" value="J_dom_sf"/>
</dbReference>
<feature type="repeat" description="TPR" evidence="1">
    <location>
        <begin position="245"/>
        <end position="278"/>
    </location>
</feature>
<dbReference type="Gene3D" id="1.10.287.110">
    <property type="entry name" value="DnaJ domain"/>
    <property type="match status" value="1"/>
</dbReference>
<evidence type="ECO:0000256" key="1">
    <source>
        <dbReference type="PROSITE-ProRule" id="PRU00339"/>
    </source>
</evidence>
<evidence type="ECO:0000313" key="4">
    <source>
        <dbReference type="Proteomes" id="UP000321595"/>
    </source>
</evidence>
<dbReference type="SUPFAM" id="SSF46565">
    <property type="entry name" value="Chaperone J-domain"/>
    <property type="match status" value="1"/>
</dbReference>
<dbReference type="EMBL" id="CP042467">
    <property type="protein sequence ID" value="QED30168.1"/>
    <property type="molecule type" value="Genomic_DNA"/>
</dbReference>
<dbReference type="PRINTS" id="PR00625">
    <property type="entry name" value="JDOMAIN"/>
</dbReference>
<dbReference type="InterPro" id="IPR001623">
    <property type="entry name" value="DnaJ_domain"/>
</dbReference>
<organism evidence="3 4">
    <name type="scientific">Microvenator marinus</name>
    <dbReference type="NCBI Taxonomy" id="2600177"/>
    <lineage>
        <taxon>Bacteria</taxon>
        <taxon>Deltaproteobacteria</taxon>
        <taxon>Bradymonadales</taxon>
        <taxon>Microvenatoraceae</taxon>
        <taxon>Microvenator</taxon>
    </lineage>
</organism>
<evidence type="ECO:0000313" key="3">
    <source>
        <dbReference type="EMBL" id="QED30168.1"/>
    </source>
</evidence>
<sequence>MESILIACGDTDTLRDIVAALPQDEFKPIATRKGAGIAEKLKGRGLRVAIIHESLQDGPGAALANALKQLDPVPKILYLVPAEVPKEGPFDLALKFPVPGPVLRNGLKRITAQNSSEQDMARWKAFYEEIKARLELIPTQSYYQMLGLKAGAPHHVIVSVYDAISLRYHPDRYSRFRSEKWGAAIHEHVNELYKTYTEAYGVLSDRKSRAKYDEALSRGELRLSDDAALDSGPRTLGELSQNPAAKKFLKLAQSDVARRDWAQAIQNLRFALSLEPDNQAVQAKIAEYENLVGK</sequence>
<gene>
    <name evidence="3" type="ORF">FRD01_23625</name>
</gene>
<dbReference type="OrthoDB" id="5492234at2"/>
<dbReference type="Pfam" id="PF00226">
    <property type="entry name" value="DnaJ"/>
    <property type="match status" value="1"/>
</dbReference>
<accession>A0A5B8XYW8</accession>
<proteinExistence type="predicted"/>
<dbReference type="RefSeq" id="WP_146963620.1">
    <property type="nucleotide sequence ID" value="NZ_CP042467.1"/>
</dbReference>
<dbReference type="AlphaFoldDB" id="A0A5B8XYW8"/>
<evidence type="ECO:0000259" key="2">
    <source>
        <dbReference type="PROSITE" id="PS50076"/>
    </source>
</evidence>